<gene>
    <name evidence="3" type="ORF">O0955_01790</name>
</gene>
<comment type="caution">
    <text evidence="3">The sequence shown here is derived from an EMBL/GenBank/DDBJ whole genome shotgun (WGS) entry which is preliminary data.</text>
</comment>
<evidence type="ECO:0000313" key="3">
    <source>
        <dbReference type="EMBL" id="MCZ4242723.1"/>
    </source>
</evidence>
<evidence type="ECO:0000256" key="1">
    <source>
        <dbReference type="SAM" id="MobiDB-lite"/>
    </source>
</evidence>
<protein>
    <submittedName>
        <fullName evidence="3">Uncharacterized protein</fullName>
    </submittedName>
</protein>
<evidence type="ECO:0000313" key="4">
    <source>
        <dbReference type="Proteomes" id="UP001144347"/>
    </source>
</evidence>
<feature type="compositionally biased region" description="Polar residues" evidence="1">
    <location>
        <begin position="668"/>
        <end position="683"/>
    </location>
</feature>
<evidence type="ECO:0000256" key="2">
    <source>
        <dbReference type="SAM" id="SignalP"/>
    </source>
</evidence>
<keyword evidence="4" id="KW-1185">Reference proteome</keyword>
<dbReference type="Proteomes" id="UP001144347">
    <property type="component" value="Unassembled WGS sequence"/>
</dbReference>
<proteinExistence type="predicted"/>
<feature type="region of interest" description="Disordered" evidence="1">
    <location>
        <begin position="664"/>
        <end position="683"/>
    </location>
</feature>
<sequence>MKRIFTTILIFCCILNVTAQTPFERPGSPNGGITTKGGKNPGGSMLLSVGGGITSPGTATKNNANLSNLTQFSIGAYVPVLSYGGASGGVINKTFGINAGAEYFSGNKDYNITNYSPYNITGQTNNPTVVAKGTGSPKAAGFKTEAGIQANFSFGQITVSPILNAAYINIKQKAFSVTQSSSVNGKTYDYNLYSQTETKTNGFAFIPKLRLSYFPGRLGLFVEGNYTIGPAITNAATTFKPQGTSNTQGFYNIDQMLTGTNTTATKITKYNAIGINGGLMLAIGGEKNTARLKGKVIRMGDKSAVRGKRYFTDTQKIIDEQDKTKDAIEELKLPENIQKAIDEQDRNAVKTFEHLNKPQQKTQSTCNFNVQNVDIKCNGKDLQGNKKYSITIYYKNSSAIGVSSLGHYSNPNIETTSNGNYVEILPGGTATISNLSPAVTAKNFIASGATQTITFDFVPQSGFTSLNIKGHTINAGASGNCDDPILLNLPNCCEPCDLNPITANSVSISQLNASAGTINVVNSISSPNNITRIDADLVSVKYIPANNDCIKCNNLSINQNNFVGTNKIISSGWDNNGNPSTYGGGNSNPIITRSLTFNSANSSGVNLSTAISISHTLGVPPNSCCGDTVELWIRYTVWDKDCHVCEKLVRSTISRTGACGSINGGGTASPSTAAETSQIPTKL</sequence>
<keyword evidence="2" id="KW-0732">Signal</keyword>
<dbReference type="EMBL" id="JAPWGM010000001">
    <property type="protein sequence ID" value="MCZ4242723.1"/>
    <property type="molecule type" value="Genomic_DNA"/>
</dbReference>
<organism evidence="3 4">
    <name type="scientific">Pedobacter punctiformis</name>
    <dbReference type="NCBI Taxonomy" id="3004097"/>
    <lineage>
        <taxon>Bacteria</taxon>
        <taxon>Pseudomonadati</taxon>
        <taxon>Bacteroidota</taxon>
        <taxon>Sphingobacteriia</taxon>
        <taxon>Sphingobacteriales</taxon>
        <taxon>Sphingobacteriaceae</taxon>
        <taxon>Pedobacter</taxon>
    </lineage>
</organism>
<dbReference type="RefSeq" id="WP_269425813.1">
    <property type="nucleotide sequence ID" value="NZ_JAPWGM010000001.1"/>
</dbReference>
<accession>A0ABT4L473</accession>
<name>A0ABT4L473_9SPHI</name>
<feature type="signal peptide" evidence="2">
    <location>
        <begin position="1"/>
        <end position="19"/>
    </location>
</feature>
<reference evidence="3" key="1">
    <citation type="submission" date="2022-12" db="EMBL/GenBank/DDBJ databases">
        <title>Genome sequence of HCMS5-2.</title>
        <authorList>
            <person name="Woo H."/>
        </authorList>
    </citation>
    <scope>NUCLEOTIDE SEQUENCE</scope>
    <source>
        <strain evidence="3">HCMS5-2</strain>
    </source>
</reference>
<feature type="chain" id="PRO_5046075478" evidence="2">
    <location>
        <begin position="20"/>
        <end position="683"/>
    </location>
</feature>